<evidence type="ECO:0000256" key="1">
    <source>
        <dbReference type="SAM" id="MobiDB-lite"/>
    </source>
</evidence>
<reference evidence="3" key="1">
    <citation type="journal article" date="2019" name="Int. J. Syst. Evol. Microbiol.">
        <title>The Global Catalogue of Microorganisms (GCM) 10K type strain sequencing project: providing services to taxonomists for standard genome sequencing and annotation.</title>
        <authorList>
            <consortium name="The Broad Institute Genomics Platform"/>
            <consortium name="The Broad Institute Genome Sequencing Center for Infectious Disease"/>
            <person name="Wu L."/>
            <person name="Ma J."/>
        </authorList>
    </citation>
    <scope>NUCLEOTIDE SEQUENCE [LARGE SCALE GENOMIC DNA]</scope>
    <source>
        <strain evidence="3">CGMCC 4.7680</strain>
    </source>
</reference>
<protein>
    <recommendedName>
        <fullName evidence="4">PPE family domain-containing protein</fullName>
    </recommendedName>
</protein>
<feature type="region of interest" description="Disordered" evidence="1">
    <location>
        <begin position="254"/>
        <end position="368"/>
    </location>
</feature>
<comment type="caution">
    <text evidence="2">The sequence shown here is derived from an EMBL/GenBank/DDBJ whole genome shotgun (WGS) entry which is preliminary data.</text>
</comment>
<accession>A0ABQ3K6G9</accession>
<evidence type="ECO:0000313" key="3">
    <source>
        <dbReference type="Proteomes" id="UP000649955"/>
    </source>
</evidence>
<dbReference type="Gene3D" id="1.20.1260.20">
    <property type="entry name" value="PPE superfamily"/>
    <property type="match status" value="1"/>
</dbReference>
<sequence>MTTRQNPPPKTEDKSPQEVQNMAPAERDAYLQKKAEEGVDPDNWLFGWVQDFMARAQAKNQSQQMGDKNVREATTGRDVEYVQGLQAPNADYKGSDHAQLQAFLQSNLNVDQVSEVSTAYHQVHQVFDKFAQSMNTAVNASKGTWEGSAAENAQQYFTSLSKWSDANSQNAKLASETIYDQGQAAATAKNAMPAPIPFSWKDEFKDWATSNPFSLPDNVDKSIQKQKDSQAAHDEAASVMATYDKNLYEAASKQPAFAPPPSFSTGGGGDDPTGTGDKNGINNPSSVNMPGSHSVNTPGGTAQGFVSGNVPGGTGAPVPHISGPGSTTGSGFVPAGTTTPSGFTPSSVPAASTQNPNQQFGGMPPMSPMPMGGGMNFGGDEAYNSKVGGGGGGRGGGGFGPGGSGAAGNATGAGAASGAARPGGIGAAEAAAGRGMGGLGAGGAGRGGMGPGGGGLGRGAKGEGDEDTEHSRPTYLVEGDPDEVFGTDMRTAPPVIGE</sequence>
<name>A0ABQ3K6G9_9PSEU</name>
<dbReference type="InterPro" id="IPR038332">
    <property type="entry name" value="PPE_sf"/>
</dbReference>
<dbReference type="Proteomes" id="UP000649955">
    <property type="component" value="Unassembled WGS sequence"/>
</dbReference>
<feature type="region of interest" description="Disordered" evidence="1">
    <location>
        <begin position="440"/>
        <end position="498"/>
    </location>
</feature>
<dbReference type="RefSeq" id="WP_191309002.1">
    <property type="nucleotide sequence ID" value="NZ_BNAW01000006.1"/>
</dbReference>
<feature type="compositionally biased region" description="Gly residues" evidence="1">
    <location>
        <begin position="440"/>
        <end position="459"/>
    </location>
</feature>
<keyword evidence="3" id="KW-1185">Reference proteome</keyword>
<feature type="compositionally biased region" description="Low complexity" evidence="1">
    <location>
        <begin position="334"/>
        <end position="349"/>
    </location>
</feature>
<feature type="compositionally biased region" description="Polar residues" evidence="1">
    <location>
        <begin position="280"/>
        <end position="306"/>
    </location>
</feature>
<feature type="compositionally biased region" description="Basic and acidic residues" evidence="1">
    <location>
        <begin position="25"/>
        <end position="35"/>
    </location>
</feature>
<evidence type="ECO:0000313" key="2">
    <source>
        <dbReference type="EMBL" id="GHG05785.1"/>
    </source>
</evidence>
<dbReference type="EMBL" id="BNAW01000006">
    <property type="protein sequence ID" value="GHG05785.1"/>
    <property type="molecule type" value="Genomic_DNA"/>
</dbReference>
<organism evidence="2 3">
    <name type="scientific">Amycolatopsis bullii</name>
    <dbReference type="NCBI Taxonomy" id="941987"/>
    <lineage>
        <taxon>Bacteria</taxon>
        <taxon>Bacillati</taxon>
        <taxon>Actinomycetota</taxon>
        <taxon>Actinomycetes</taxon>
        <taxon>Pseudonocardiales</taxon>
        <taxon>Pseudonocardiaceae</taxon>
        <taxon>Amycolatopsis</taxon>
    </lineage>
</organism>
<evidence type="ECO:0008006" key="4">
    <source>
        <dbReference type="Google" id="ProtNLM"/>
    </source>
</evidence>
<proteinExistence type="predicted"/>
<gene>
    <name evidence="2" type="ORF">GCM10017567_22580</name>
</gene>
<feature type="compositionally biased region" description="Polar residues" evidence="1">
    <location>
        <begin position="350"/>
        <end position="360"/>
    </location>
</feature>
<feature type="region of interest" description="Disordered" evidence="1">
    <location>
        <begin position="1"/>
        <end position="35"/>
    </location>
</feature>